<proteinExistence type="predicted"/>
<dbReference type="AlphaFoldDB" id="A0A8D8TUU2"/>
<protein>
    <submittedName>
        <fullName evidence="1">Uncharacterized protein</fullName>
    </submittedName>
</protein>
<reference evidence="1" key="1">
    <citation type="submission" date="2021-05" db="EMBL/GenBank/DDBJ databases">
        <authorList>
            <person name="Alioto T."/>
            <person name="Alioto T."/>
            <person name="Gomez Garrido J."/>
        </authorList>
    </citation>
    <scope>NUCLEOTIDE SEQUENCE</scope>
</reference>
<evidence type="ECO:0000313" key="1">
    <source>
        <dbReference type="EMBL" id="CAG6693359.1"/>
    </source>
</evidence>
<organism evidence="1">
    <name type="scientific">Cacopsylla melanoneura</name>
    <dbReference type="NCBI Taxonomy" id="428564"/>
    <lineage>
        <taxon>Eukaryota</taxon>
        <taxon>Metazoa</taxon>
        <taxon>Ecdysozoa</taxon>
        <taxon>Arthropoda</taxon>
        <taxon>Hexapoda</taxon>
        <taxon>Insecta</taxon>
        <taxon>Pterygota</taxon>
        <taxon>Neoptera</taxon>
        <taxon>Paraneoptera</taxon>
        <taxon>Hemiptera</taxon>
        <taxon>Sternorrhyncha</taxon>
        <taxon>Psylloidea</taxon>
        <taxon>Psyllidae</taxon>
        <taxon>Psyllinae</taxon>
        <taxon>Cacopsylla</taxon>
    </lineage>
</organism>
<dbReference type="EMBL" id="HBUF01311989">
    <property type="protein sequence ID" value="CAG6693359.1"/>
    <property type="molecule type" value="Transcribed_RNA"/>
</dbReference>
<name>A0A8D8TUU2_9HEMI</name>
<sequence>MNMETPYKELYEELHKFLLEETEVAFGPFGEPNSVLYTTCSMINTLVATKRACEKKIIELTKTVAQCQRTHLAFAALPPSADTSYVVRTATRADTTLETAIDAAQTVYDLSLPFNVYKKLVKLLLVAENEKAATSLVTRPTVQVFWPQNNEFKQFVNTFFEGSFECANNWFSTLIVRTMIKSIANNRLIDNTTDVCDIDSLKSKTKPPPNNFITPVINDLIVITERIVDAIMRIDEQNPWLVYFTQNATNRYLASSLARFMNVAKHYDNIRLQSGESNVNDHYVLNDLISQLTQIQAVGPMEEIPVKSDYNMYKTFRKMCSDDSLRNYLLVREIHTLYKVMDLLPVIPNRSLTQSLKTEDMEY</sequence>
<accession>A0A8D8TUU2</accession>